<dbReference type="RefSeq" id="XP_001877293.1">
    <property type="nucleotide sequence ID" value="XM_001877258.1"/>
</dbReference>
<dbReference type="InParanoid" id="B0D055"/>
<keyword evidence="1" id="KW-1133">Transmembrane helix</keyword>
<name>B0D055_LACBS</name>
<dbReference type="HOGENOM" id="CLU_1204955_0_0_1"/>
<dbReference type="AlphaFoldDB" id="B0D055"/>
<proteinExistence type="predicted"/>
<keyword evidence="1" id="KW-0812">Transmembrane</keyword>
<dbReference type="KEGG" id="lbc:LACBIDRAFT_323951"/>
<dbReference type="Proteomes" id="UP000001194">
    <property type="component" value="Unassembled WGS sequence"/>
</dbReference>
<gene>
    <name evidence="2" type="ORF">LACBIDRAFT_323951</name>
</gene>
<dbReference type="EMBL" id="DS547095">
    <property type="protein sequence ID" value="EDR11396.1"/>
    <property type="molecule type" value="Genomic_DNA"/>
</dbReference>
<evidence type="ECO:0000256" key="1">
    <source>
        <dbReference type="SAM" id="Phobius"/>
    </source>
</evidence>
<feature type="transmembrane region" description="Helical" evidence="1">
    <location>
        <begin position="62"/>
        <end position="81"/>
    </location>
</feature>
<keyword evidence="1" id="KW-0472">Membrane</keyword>
<sequence length="230" mass="25116">MVVGGSEVDAEVNGAFGSGSEASGCSCAVVIVGEDENEELPIDDVVERYAVDVMREGVEGTVAVAVSICVWIVGLIAGWVMGKCGRISRGNNGKFNVQMVDEDKRLWSSCQIGVHMKAREDTYTEIGDEGIELGERDPSRGSFVRRPLCRVTTIRPRSHYTPMAASCSACDYTIRGSRAYEMHVKYNHCQTAIVISKISWRQVEGHLGKKHSMSQADFSTKYELFPPAAG</sequence>
<keyword evidence="3" id="KW-1185">Reference proteome</keyword>
<evidence type="ECO:0000313" key="3">
    <source>
        <dbReference type="Proteomes" id="UP000001194"/>
    </source>
</evidence>
<dbReference type="GeneID" id="6073072"/>
<reference evidence="2 3" key="1">
    <citation type="journal article" date="2008" name="Nature">
        <title>The genome of Laccaria bicolor provides insights into mycorrhizal symbiosis.</title>
        <authorList>
            <person name="Martin F."/>
            <person name="Aerts A."/>
            <person name="Ahren D."/>
            <person name="Brun A."/>
            <person name="Danchin E.G.J."/>
            <person name="Duchaussoy F."/>
            <person name="Gibon J."/>
            <person name="Kohler A."/>
            <person name="Lindquist E."/>
            <person name="Pereda V."/>
            <person name="Salamov A."/>
            <person name="Shapiro H.J."/>
            <person name="Wuyts J."/>
            <person name="Blaudez D."/>
            <person name="Buee M."/>
            <person name="Brokstein P."/>
            <person name="Canbaeck B."/>
            <person name="Cohen D."/>
            <person name="Courty P.E."/>
            <person name="Coutinho P.M."/>
            <person name="Delaruelle C."/>
            <person name="Detter J.C."/>
            <person name="Deveau A."/>
            <person name="DiFazio S."/>
            <person name="Duplessis S."/>
            <person name="Fraissinet-Tachet L."/>
            <person name="Lucic E."/>
            <person name="Frey-Klett P."/>
            <person name="Fourrey C."/>
            <person name="Feussner I."/>
            <person name="Gay G."/>
            <person name="Grimwood J."/>
            <person name="Hoegger P.J."/>
            <person name="Jain P."/>
            <person name="Kilaru S."/>
            <person name="Labbe J."/>
            <person name="Lin Y.C."/>
            <person name="Legue V."/>
            <person name="Le Tacon F."/>
            <person name="Marmeisse R."/>
            <person name="Melayah D."/>
            <person name="Montanini B."/>
            <person name="Muratet M."/>
            <person name="Nehls U."/>
            <person name="Niculita-Hirzel H."/>
            <person name="Oudot-Le Secq M.P."/>
            <person name="Peter M."/>
            <person name="Quesneville H."/>
            <person name="Rajashekar B."/>
            <person name="Reich M."/>
            <person name="Rouhier N."/>
            <person name="Schmutz J."/>
            <person name="Yin T."/>
            <person name="Chalot M."/>
            <person name="Henrissat B."/>
            <person name="Kuees U."/>
            <person name="Lucas S."/>
            <person name="Van de Peer Y."/>
            <person name="Podila G.K."/>
            <person name="Polle A."/>
            <person name="Pukkila P.J."/>
            <person name="Richardson P.M."/>
            <person name="Rouze P."/>
            <person name="Sanders I.R."/>
            <person name="Stajich J.E."/>
            <person name="Tunlid A."/>
            <person name="Tuskan G."/>
            <person name="Grigoriev I.V."/>
        </authorList>
    </citation>
    <scope>NUCLEOTIDE SEQUENCE [LARGE SCALE GENOMIC DNA]</scope>
    <source>
        <strain evidence="3">S238N-H82 / ATCC MYA-4686</strain>
    </source>
</reference>
<organism evidence="3">
    <name type="scientific">Laccaria bicolor (strain S238N-H82 / ATCC MYA-4686)</name>
    <name type="common">Bicoloured deceiver</name>
    <name type="synonym">Laccaria laccata var. bicolor</name>
    <dbReference type="NCBI Taxonomy" id="486041"/>
    <lineage>
        <taxon>Eukaryota</taxon>
        <taxon>Fungi</taxon>
        <taxon>Dikarya</taxon>
        <taxon>Basidiomycota</taxon>
        <taxon>Agaricomycotina</taxon>
        <taxon>Agaricomycetes</taxon>
        <taxon>Agaricomycetidae</taxon>
        <taxon>Agaricales</taxon>
        <taxon>Agaricineae</taxon>
        <taxon>Hydnangiaceae</taxon>
        <taxon>Laccaria</taxon>
    </lineage>
</organism>
<protein>
    <submittedName>
        <fullName evidence="2">Predicted protein</fullName>
    </submittedName>
</protein>
<accession>B0D055</accession>
<evidence type="ECO:0000313" key="2">
    <source>
        <dbReference type="EMBL" id="EDR11396.1"/>
    </source>
</evidence>